<dbReference type="InterPro" id="IPR009027">
    <property type="entry name" value="Ribosomal_bL9/RNase_H1_N"/>
</dbReference>
<dbReference type="Gene3D" id="3.40.970.10">
    <property type="entry name" value="Ribonuclease H1, N-terminal domain"/>
    <property type="match status" value="1"/>
</dbReference>
<evidence type="ECO:0000313" key="2">
    <source>
        <dbReference type="EMBL" id="KAJ7642870.1"/>
    </source>
</evidence>
<proteinExistence type="predicted"/>
<comment type="caution">
    <text evidence="2">The sequence shown here is derived from an EMBL/GenBank/DDBJ whole genome shotgun (WGS) entry which is preliminary data.</text>
</comment>
<feature type="domain" description="Ribonuclease H1 N-terminal" evidence="1">
    <location>
        <begin position="78"/>
        <end position="120"/>
    </location>
</feature>
<evidence type="ECO:0000259" key="1">
    <source>
        <dbReference type="Pfam" id="PF01693"/>
    </source>
</evidence>
<gene>
    <name evidence="2" type="ORF">B0H17DRAFT_1148720</name>
</gene>
<dbReference type="Proteomes" id="UP001221757">
    <property type="component" value="Unassembled WGS sequence"/>
</dbReference>
<reference evidence="2" key="1">
    <citation type="submission" date="2023-03" db="EMBL/GenBank/DDBJ databases">
        <title>Massive genome expansion in bonnet fungi (Mycena s.s.) driven by repeated elements and novel gene families across ecological guilds.</title>
        <authorList>
            <consortium name="Lawrence Berkeley National Laboratory"/>
            <person name="Harder C.B."/>
            <person name="Miyauchi S."/>
            <person name="Viragh M."/>
            <person name="Kuo A."/>
            <person name="Thoen E."/>
            <person name="Andreopoulos B."/>
            <person name="Lu D."/>
            <person name="Skrede I."/>
            <person name="Drula E."/>
            <person name="Henrissat B."/>
            <person name="Morin E."/>
            <person name="Kohler A."/>
            <person name="Barry K."/>
            <person name="LaButti K."/>
            <person name="Morin E."/>
            <person name="Salamov A."/>
            <person name="Lipzen A."/>
            <person name="Mereny Z."/>
            <person name="Hegedus B."/>
            <person name="Baldrian P."/>
            <person name="Stursova M."/>
            <person name="Weitz H."/>
            <person name="Taylor A."/>
            <person name="Grigoriev I.V."/>
            <person name="Nagy L.G."/>
            <person name="Martin F."/>
            <person name="Kauserud H."/>
        </authorList>
    </citation>
    <scope>NUCLEOTIDE SEQUENCE</scope>
    <source>
        <strain evidence="2">CBHHK067</strain>
    </source>
</reference>
<keyword evidence="3" id="KW-1185">Reference proteome</keyword>
<dbReference type="AlphaFoldDB" id="A0AAD7FU02"/>
<dbReference type="InterPro" id="IPR011320">
    <property type="entry name" value="RNase_H1_N"/>
</dbReference>
<dbReference type="Pfam" id="PF01693">
    <property type="entry name" value="Cauli_VI"/>
    <property type="match status" value="1"/>
</dbReference>
<dbReference type="EMBL" id="JARKIE010000413">
    <property type="protein sequence ID" value="KAJ7642870.1"/>
    <property type="molecule type" value="Genomic_DNA"/>
</dbReference>
<dbReference type="InterPro" id="IPR037056">
    <property type="entry name" value="RNase_H1_N_sf"/>
</dbReference>
<name>A0AAD7FU02_MYCRO</name>
<sequence length="169" mass="17829">MSFATVPPPTAATPQTEVAALVAQLQAISKAAIDAQAHLANVLLLGSFVPVPAFVEGTALTPAEVVANTPDDDEVQHYWVVLRGREPGLYRTVAGAQKQTHGVPHQHQARKTGRAEALAFYTANYPDHVKKWVEIEVPLPTAPAVTAPVVAASAVDASEPGWVDAQEDA</sequence>
<organism evidence="2 3">
    <name type="scientific">Mycena rosella</name>
    <name type="common">Pink bonnet</name>
    <name type="synonym">Agaricus rosellus</name>
    <dbReference type="NCBI Taxonomy" id="1033263"/>
    <lineage>
        <taxon>Eukaryota</taxon>
        <taxon>Fungi</taxon>
        <taxon>Dikarya</taxon>
        <taxon>Basidiomycota</taxon>
        <taxon>Agaricomycotina</taxon>
        <taxon>Agaricomycetes</taxon>
        <taxon>Agaricomycetidae</taxon>
        <taxon>Agaricales</taxon>
        <taxon>Marasmiineae</taxon>
        <taxon>Mycenaceae</taxon>
        <taxon>Mycena</taxon>
    </lineage>
</organism>
<accession>A0AAD7FU02</accession>
<protein>
    <recommendedName>
        <fullName evidence="1">Ribonuclease H1 N-terminal domain-containing protein</fullName>
    </recommendedName>
</protein>
<evidence type="ECO:0000313" key="3">
    <source>
        <dbReference type="Proteomes" id="UP001221757"/>
    </source>
</evidence>
<dbReference type="SUPFAM" id="SSF55658">
    <property type="entry name" value="L9 N-domain-like"/>
    <property type="match status" value="1"/>
</dbReference>